<sequence length="110" mass="10699">MAGHKPRGVFRAFCLVLIIAVAAALLAAAAAVPAASQAPPAQHGALQAGSGRLLVSDQDGATAEAPGSAGAPAAPAAGSPDRPETALRSPTLRSPSLSDVAQTAERPSEA</sequence>
<feature type="chain" id="PRO_5036739291" description="Secreted protein" evidence="2">
    <location>
        <begin position="35"/>
        <end position="110"/>
    </location>
</feature>
<dbReference type="Proteomes" id="UP000732377">
    <property type="component" value="Unassembled WGS sequence"/>
</dbReference>
<dbReference type="RefSeq" id="WP_273380844.1">
    <property type="nucleotide sequence ID" value="NZ_PIUK01000201.1"/>
</dbReference>
<organism evidence="3 4">
    <name type="scientific">Symbiobacterium thermophilum</name>
    <dbReference type="NCBI Taxonomy" id="2734"/>
    <lineage>
        <taxon>Bacteria</taxon>
        <taxon>Bacillati</taxon>
        <taxon>Bacillota</taxon>
        <taxon>Clostridia</taxon>
        <taxon>Eubacteriales</taxon>
        <taxon>Symbiobacteriaceae</taxon>
        <taxon>Symbiobacterium</taxon>
    </lineage>
</organism>
<evidence type="ECO:0000313" key="4">
    <source>
        <dbReference type="Proteomes" id="UP000732377"/>
    </source>
</evidence>
<protein>
    <recommendedName>
        <fullName evidence="5">Secreted protein</fullName>
    </recommendedName>
</protein>
<evidence type="ECO:0000256" key="2">
    <source>
        <dbReference type="SAM" id="SignalP"/>
    </source>
</evidence>
<keyword evidence="2" id="KW-0732">Signal</keyword>
<evidence type="ECO:0008006" key="5">
    <source>
        <dbReference type="Google" id="ProtNLM"/>
    </source>
</evidence>
<comment type="caution">
    <text evidence="3">The sequence shown here is derived from an EMBL/GenBank/DDBJ whole genome shotgun (WGS) entry which is preliminary data.</text>
</comment>
<reference evidence="3" key="1">
    <citation type="submission" date="2017-11" db="EMBL/GenBank/DDBJ databases">
        <title>Three new genomes from thermophilic consortium.</title>
        <authorList>
            <person name="Quaggio R."/>
            <person name="Amgarten D."/>
            <person name="Setubal J.C."/>
        </authorList>
    </citation>
    <scope>NUCLEOTIDE SEQUENCE</scope>
    <source>
        <strain evidence="3">ZCTH01-B2</strain>
    </source>
</reference>
<dbReference type="EMBL" id="PIUK01000201">
    <property type="protein sequence ID" value="MBY6277577.1"/>
    <property type="molecule type" value="Genomic_DNA"/>
</dbReference>
<evidence type="ECO:0000256" key="1">
    <source>
        <dbReference type="SAM" id="MobiDB-lite"/>
    </source>
</evidence>
<feature type="compositionally biased region" description="Low complexity" evidence="1">
    <location>
        <begin position="60"/>
        <end position="80"/>
    </location>
</feature>
<proteinExistence type="predicted"/>
<feature type="region of interest" description="Disordered" evidence="1">
    <location>
        <begin position="36"/>
        <end position="110"/>
    </location>
</feature>
<accession>A0A953I390</accession>
<feature type="signal peptide" evidence="2">
    <location>
        <begin position="1"/>
        <end position="34"/>
    </location>
</feature>
<dbReference type="AlphaFoldDB" id="A0A953I390"/>
<name>A0A953I390_SYMTR</name>
<evidence type="ECO:0000313" key="3">
    <source>
        <dbReference type="EMBL" id="MBY6277577.1"/>
    </source>
</evidence>
<feature type="compositionally biased region" description="Low complexity" evidence="1">
    <location>
        <begin position="87"/>
        <end position="98"/>
    </location>
</feature>
<gene>
    <name evidence="3" type="ORF">CWE10_15465</name>
</gene>
<feature type="non-terminal residue" evidence="3">
    <location>
        <position position="110"/>
    </location>
</feature>